<evidence type="ECO:0000256" key="1">
    <source>
        <dbReference type="ARBA" id="ARBA00003860"/>
    </source>
</evidence>
<evidence type="ECO:0000256" key="4">
    <source>
        <dbReference type="ARBA" id="ARBA00009760"/>
    </source>
</evidence>
<protein>
    <recommendedName>
        <fullName evidence="6 12">Uricase</fullName>
        <ecNumber evidence="5 12">1.7.3.3</ecNumber>
    </recommendedName>
    <alternativeName>
        <fullName evidence="10 12">Urate oxidase</fullName>
    </alternativeName>
</protein>
<accession>A0ABR0A4S7</accession>
<comment type="catalytic activity">
    <reaction evidence="11 12 13">
        <text>urate + O2 + H2O = 5-hydroxyisourate + H2O2</text>
        <dbReference type="Rhea" id="RHEA:21368"/>
        <dbReference type="ChEBI" id="CHEBI:15377"/>
        <dbReference type="ChEBI" id="CHEBI:15379"/>
        <dbReference type="ChEBI" id="CHEBI:16240"/>
        <dbReference type="ChEBI" id="CHEBI:17775"/>
        <dbReference type="ChEBI" id="CHEBI:18072"/>
        <dbReference type="EC" id="1.7.3.3"/>
    </reaction>
</comment>
<evidence type="ECO:0000313" key="14">
    <source>
        <dbReference type="EMBL" id="KAK4020009.1"/>
    </source>
</evidence>
<organism evidence="14 15">
    <name type="scientific">Daphnia magna</name>
    <dbReference type="NCBI Taxonomy" id="35525"/>
    <lineage>
        <taxon>Eukaryota</taxon>
        <taxon>Metazoa</taxon>
        <taxon>Ecdysozoa</taxon>
        <taxon>Arthropoda</taxon>
        <taxon>Crustacea</taxon>
        <taxon>Branchiopoda</taxon>
        <taxon>Diplostraca</taxon>
        <taxon>Cladocera</taxon>
        <taxon>Anomopoda</taxon>
        <taxon>Daphniidae</taxon>
        <taxon>Daphnia</taxon>
    </lineage>
</organism>
<sequence length="296" mass="33342">MSTYKIVDDAYGKSGVKLLHIKRDGPVHSIRELEVNTQLTLSSKKDYTTGDNSDIVATDSQKNTVYLLAKKYGVNSPEEFAIILSRHFLNTYNHVLKVQVHIELYPWQRAEIDGKKHNHAFVFTPVAVRVCTVRMERNGVPVVESGLKDLRVLKTTQSAFVNFVADDYRSLPDASDRVFSTVITSRWVYSTTNVDYCRAWNTVKDSILSVFSGPADKGIFSPSVQNTLHLTEKLVLDSIPEINYIEMILPNKHYVNVDLSKFKNVGFAHNDTVLQPLDKPSGNIRAALTRSLPSKL</sequence>
<keyword evidence="7 12" id="KW-0659">Purine metabolism</keyword>
<dbReference type="EC" id="1.7.3.3" evidence="5 12"/>
<evidence type="ECO:0000256" key="5">
    <source>
        <dbReference type="ARBA" id="ARBA00012598"/>
    </source>
</evidence>
<gene>
    <name evidence="14" type="ORF">OUZ56_002005</name>
</gene>
<dbReference type="NCBIfam" id="TIGR03383">
    <property type="entry name" value="urate_oxi"/>
    <property type="match status" value="1"/>
</dbReference>
<dbReference type="EMBL" id="JAOYFB010000036">
    <property type="protein sequence ID" value="KAK4020009.1"/>
    <property type="molecule type" value="Genomic_DNA"/>
</dbReference>
<evidence type="ECO:0000256" key="12">
    <source>
        <dbReference type="PIRNR" id="PIRNR000241"/>
    </source>
</evidence>
<dbReference type="PROSITE" id="PS00366">
    <property type="entry name" value="URICASE"/>
    <property type="match status" value="1"/>
</dbReference>
<evidence type="ECO:0000256" key="10">
    <source>
        <dbReference type="ARBA" id="ARBA00031317"/>
    </source>
</evidence>
<comment type="pathway">
    <text evidence="3 12">Purine metabolism; urate degradation; (S)-allantoin from urate: step 1/3.</text>
</comment>
<keyword evidence="8 12" id="KW-0560">Oxidoreductase</keyword>
<dbReference type="Pfam" id="PF01014">
    <property type="entry name" value="Uricase"/>
    <property type="match status" value="2"/>
</dbReference>
<evidence type="ECO:0000313" key="15">
    <source>
        <dbReference type="Proteomes" id="UP001234178"/>
    </source>
</evidence>
<dbReference type="InterPro" id="IPR002042">
    <property type="entry name" value="Uricase"/>
</dbReference>
<comment type="subcellular location">
    <subcellularLocation>
        <location evidence="2 12">Peroxisome</location>
    </subcellularLocation>
</comment>
<reference evidence="14 15" key="1">
    <citation type="journal article" date="2023" name="Nucleic Acids Res.">
        <title>The hologenome of Daphnia magna reveals possible DNA methylation and microbiome-mediated evolution of the host genome.</title>
        <authorList>
            <person name="Chaturvedi A."/>
            <person name="Li X."/>
            <person name="Dhandapani V."/>
            <person name="Marshall H."/>
            <person name="Kissane S."/>
            <person name="Cuenca-Cambronero M."/>
            <person name="Asole G."/>
            <person name="Calvet F."/>
            <person name="Ruiz-Romero M."/>
            <person name="Marangio P."/>
            <person name="Guigo R."/>
            <person name="Rago D."/>
            <person name="Mirbahai L."/>
            <person name="Eastwood N."/>
            <person name="Colbourne J.K."/>
            <person name="Zhou J."/>
            <person name="Mallon E."/>
            <person name="Orsini L."/>
        </authorList>
    </citation>
    <scope>NUCLEOTIDE SEQUENCE [LARGE SCALE GENOMIC DNA]</scope>
    <source>
        <strain evidence="14">LRV0_1</strain>
    </source>
</reference>
<dbReference type="PANTHER" id="PTHR42874:SF1">
    <property type="entry name" value="URICASE"/>
    <property type="match status" value="1"/>
</dbReference>
<evidence type="ECO:0000256" key="11">
    <source>
        <dbReference type="ARBA" id="ARBA00048818"/>
    </source>
</evidence>
<keyword evidence="9 12" id="KW-0576">Peroxisome</keyword>
<keyword evidence="15" id="KW-1185">Reference proteome</keyword>
<evidence type="ECO:0000256" key="3">
    <source>
        <dbReference type="ARBA" id="ARBA00004831"/>
    </source>
</evidence>
<evidence type="ECO:0000256" key="13">
    <source>
        <dbReference type="RuleBase" id="RU004455"/>
    </source>
</evidence>
<proteinExistence type="inferred from homology"/>
<comment type="function">
    <text evidence="1 12 13">Catalyzes the oxidation of uric acid to 5-hydroxyisourate, which is further processed to form (S)-allantoin.</text>
</comment>
<comment type="caution">
    <text evidence="14">The sequence shown here is derived from an EMBL/GenBank/DDBJ whole genome shotgun (WGS) entry which is preliminary data.</text>
</comment>
<evidence type="ECO:0000256" key="8">
    <source>
        <dbReference type="ARBA" id="ARBA00023002"/>
    </source>
</evidence>
<evidence type="ECO:0000256" key="2">
    <source>
        <dbReference type="ARBA" id="ARBA00004275"/>
    </source>
</evidence>
<evidence type="ECO:0000256" key="6">
    <source>
        <dbReference type="ARBA" id="ARBA00017098"/>
    </source>
</evidence>
<dbReference type="SUPFAM" id="SSF55620">
    <property type="entry name" value="Tetrahydrobiopterin biosynthesis enzymes-like"/>
    <property type="match status" value="2"/>
</dbReference>
<dbReference type="InterPro" id="IPR019842">
    <property type="entry name" value="Uricase_CS"/>
</dbReference>
<dbReference type="PANTHER" id="PTHR42874">
    <property type="entry name" value="URICASE"/>
    <property type="match status" value="1"/>
</dbReference>
<name>A0ABR0A4S7_9CRUS</name>
<dbReference type="Gene3D" id="3.10.270.10">
    <property type="entry name" value="Urate Oxidase"/>
    <property type="match status" value="1"/>
</dbReference>
<comment type="similarity">
    <text evidence="4 12 13">Belongs to the uricase family.</text>
</comment>
<evidence type="ECO:0000256" key="7">
    <source>
        <dbReference type="ARBA" id="ARBA00022631"/>
    </source>
</evidence>
<evidence type="ECO:0000256" key="9">
    <source>
        <dbReference type="ARBA" id="ARBA00023140"/>
    </source>
</evidence>
<dbReference type="PRINTS" id="PR00093">
    <property type="entry name" value="URICASE"/>
</dbReference>
<dbReference type="Proteomes" id="UP001234178">
    <property type="component" value="Unassembled WGS sequence"/>
</dbReference>
<dbReference type="PIRSF" id="PIRSF000241">
    <property type="entry name" value="Urate_oxidase"/>
    <property type="match status" value="1"/>
</dbReference>